<dbReference type="RefSeq" id="XP_020852402.1">
    <property type="nucleotide sequence ID" value="XM_020996743.1"/>
</dbReference>
<dbReference type="PANTHER" id="PTHR11200:SF176">
    <property type="entry name" value="INOSITOL POLYPHOSPHATE 5-PHOSPHATASE OCRL"/>
    <property type="match status" value="1"/>
</dbReference>
<dbReference type="InterPro" id="IPR000300">
    <property type="entry name" value="IPPc"/>
</dbReference>
<dbReference type="InterPro" id="IPR046985">
    <property type="entry name" value="IP5"/>
</dbReference>
<dbReference type="EC" id="3.1.3.36" evidence="1"/>
<evidence type="ECO:0000259" key="3">
    <source>
        <dbReference type="SMART" id="SM00128"/>
    </source>
</evidence>
<dbReference type="InParanoid" id="A0A6P5L3Q5"/>
<dbReference type="KEGG" id="pcw:110215359"/>
<organism evidence="4 5">
    <name type="scientific">Phascolarctos cinereus</name>
    <name type="common">Koala</name>
    <dbReference type="NCBI Taxonomy" id="38626"/>
    <lineage>
        <taxon>Eukaryota</taxon>
        <taxon>Metazoa</taxon>
        <taxon>Chordata</taxon>
        <taxon>Craniata</taxon>
        <taxon>Vertebrata</taxon>
        <taxon>Euteleostomi</taxon>
        <taxon>Mammalia</taxon>
        <taxon>Metatheria</taxon>
        <taxon>Diprotodontia</taxon>
        <taxon>Phascolarctidae</taxon>
        <taxon>Phascolarctos</taxon>
    </lineage>
</organism>
<feature type="compositionally biased region" description="Basic and acidic residues" evidence="2">
    <location>
        <begin position="31"/>
        <end position="43"/>
    </location>
</feature>
<dbReference type="GO" id="GO:0016020">
    <property type="term" value="C:membrane"/>
    <property type="evidence" value="ECO:0007669"/>
    <property type="project" value="TreeGrafter"/>
</dbReference>
<evidence type="ECO:0000256" key="2">
    <source>
        <dbReference type="SAM" id="MobiDB-lite"/>
    </source>
</evidence>
<gene>
    <name evidence="5" type="primary">LOC110215359</name>
</gene>
<dbReference type="Gene3D" id="3.60.10.10">
    <property type="entry name" value="Endonuclease/exonuclease/phosphatase"/>
    <property type="match status" value="1"/>
</dbReference>
<dbReference type="GO" id="GO:0046856">
    <property type="term" value="P:phosphatidylinositol dephosphorylation"/>
    <property type="evidence" value="ECO:0007669"/>
    <property type="project" value="InterPro"/>
</dbReference>
<evidence type="ECO:0000313" key="5">
    <source>
        <dbReference type="RefSeq" id="XP_020852402.1"/>
    </source>
</evidence>
<dbReference type="AlphaFoldDB" id="A0A6P5L3Q5"/>
<feature type="domain" description="Inositol polyphosphate-related phosphatase" evidence="3">
    <location>
        <begin position="81"/>
        <end position="240"/>
    </location>
</feature>
<dbReference type="SMART" id="SM00128">
    <property type="entry name" value="IPPc"/>
    <property type="match status" value="1"/>
</dbReference>
<feature type="region of interest" description="Disordered" evidence="2">
    <location>
        <begin position="1"/>
        <end position="48"/>
    </location>
</feature>
<dbReference type="SUPFAM" id="SSF56219">
    <property type="entry name" value="DNase I-like"/>
    <property type="match status" value="1"/>
</dbReference>
<dbReference type="GO" id="GO:0004439">
    <property type="term" value="F:phosphatidylinositol-4,5-bisphosphate 5-phosphatase activity"/>
    <property type="evidence" value="ECO:0007669"/>
    <property type="project" value="UniProtKB-EC"/>
</dbReference>
<dbReference type="InterPro" id="IPR036691">
    <property type="entry name" value="Endo/exonu/phosph_ase_sf"/>
</dbReference>
<dbReference type="Proteomes" id="UP000515140">
    <property type="component" value="Unplaced"/>
</dbReference>
<keyword evidence="4" id="KW-1185">Reference proteome</keyword>
<dbReference type="GeneID" id="110215359"/>
<dbReference type="GO" id="GO:0005737">
    <property type="term" value="C:cytoplasm"/>
    <property type="evidence" value="ECO:0007669"/>
    <property type="project" value="TreeGrafter"/>
</dbReference>
<proteinExistence type="predicted"/>
<dbReference type="PANTHER" id="PTHR11200">
    <property type="entry name" value="INOSITOL 5-PHOSPHATASE"/>
    <property type="match status" value="1"/>
</dbReference>
<reference evidence="5" key="1">
    <citation type="submission" date="2025-08" db="UniProtKB">
        <authorList>
            <consortium name="RefSeq"/>
        </authorList>
    </citation>
    <scope>IDENTIFICATION</scope>
    <source>
        <tissue evidence="5">Spleen</tissue>
    </source>
</reference>
<sequence>MSLEKKRSVPYRQMKTRDESPSAARPVRRMRPCEKGNESKEPSKVTSTARKLFGRTVQPRMRQELIRLIAAKREKEYVNFHKFRFFVGTWNVNGQSPDSGLELWLNCDRDPPDIYCLGFQELDLSMEAFFYLESTKEHEWLASVKQALHFKSKYKKVQLVRLVGMMLLIFARREHCMYIQDVATDTVGTGLMGKMGNKGAVAVRFMFHNTTFCIVNSHLAAQVEDVEGRSFLKHHYLALCW</sequence>
<dbReference type="Pfam" id="PF22669">
    <property type="entry name" value="Exo_endo_phos2"/>
    <property type="match status" value="1"/>
</dbReference>
<name>A0A6P5L3Q5_PHACI</name>
<evidence type="ECO:0000256" key="1">
    <source>
        <dbReference type="ARBA" id="ARBA00013044"/>
    </source>
</evidence>
<evidence type="ECO:0000313" key="4">
    <source>
        <dbReference type="Proteomes" id="UP000515140"/>
    </source>
</evidence>
<protein>
    <recommendedName>
        <fullName evidence="1">phosphoinositide 5-phosphatase</fullName>
        <ecNumber evidence="1">3.1.3.36</ecNumber>
    </recommendedName>
</protein>
<accession>A0A6P5L3Q5</accession>